<keyword evidence="4" id="KW-1185">Reference proteome</keyword>
<dbReference type="SMART" id="SM01026">
    <property type="entry name" value="Beach"/>
    <property type="match status" value="1"/>
</dbReference>
<feature type="domain" description="BEACH" evidence="3">
    <location>
        <begin position="229"/>
        <end position="488"/>
    </location>
</feature>
<dbReference type="InterPro" id="IPR036372">
    <property type="entry name" value="BEACH_dom_sf"/>
</dbReference>
<dbReference type="InterPro" id="IPR001680">
    <property type="entry name" value="WD40_rpt"/>
</dbReference>
<organism evidence="4 5">
    <name type="scientific">Panagrellus redivivus</name>
    <name type="common">Microworm</name>
    <dbReference type="NCBI Taxonomy" id="6233"/>
    <lineage>
        <taxon>Eukaryota</taxon>
        <taxon>Metazoa</taxon>
        <taxon>Ecdysozoa</taxon>
        <taxon>Nematoda</taxon>
        <taxon>Chromadorea</taxon>
        <taxon>Rhabditida</taxon>
        <taxon>Tylenchina</taxon>
        <taxon>Panagrolaimomorpha</taxon>
        <taxon>Panagrolaimoidea</taxon>
        <taxon>Panagrolaimidae</taxon>
        <taxon>Panagrellus</taxon>
    </lineage>
</organism>
<dbReference type="SUPFAM" id="SSF50978">
    <property type="entry name" value="WD40 repeat-like"/>
    <property type="match status" value="1"/>
</dbReference>
<evidence type="ECO:0000259" key="3">
    <source>
        <dbReference type="PROSITE" id="PS50197"/>
    </source>
</evidence>
<dbReference type="PANTHER" id="PTHR46866">
    <property type="entry name" value="GH12955P"/>
    <property type="match status" value="1"/>
</dbReference>
<dbReference type="PROSITE" id="PS50294">
    <property type="entry name" value="WD_REPEATS_REGION"/>
    <property type="match status" value="1"/>
</dbReference>
<dbReference type="CDD" id="cd06071">
    <property type="entry name" value="Beach"/>
    <property type="match status" value="1"/>
</dbReference>
<sequence length="1419" mass="161401">MNKDFILEIAHSCAKLTRGRHEVTLRDGTVFPVYIRHVNDSCLLDTWASSKNLLASPHHKVSSLIRSTSFIEENIASTETRNAHSFIEQLASSFSIPLLISNTSPEISKFIWNPPTSVPHISPIICIVLNELTGQATFTYYNEPKKLKKLSFYSLFPQYAPTANSMVFKFYIAQLLALFKECHAKNFYPMFDPSIILINEHHWIWLKLDDALENVSRTKFFTKEEKETAPPTSETDLKKATREWCSGKLTNFDYLMLLNKFAGRKSGDHTRHPVMPWVSDFTSPDSNYRPLNRTKYRLAKGEAQLVEQYSKQTPSYHVPELLSDICYMVYRARVESRENLSKHVRTQWVPEEYPTSMSRLYTYTPDECIPEFFNDPSIFKSIHSDMADLQLPEWAPTPEKFVKWHREVLESNVVSEALHSWIDLTFGYLLTGKAAVNALNVHLSFTEHVQKENIVGPVQLFEKPHPRRFAKNFDICSNPLNEDAIVENNLGELFSKECSLTELYKNIISIHKADTPAALQSFQSIAVVILELLLPVQFRDILPGNTSMKLRRAQQLIQHKLGEIPGYLRRPLKRVLLAHTNEDPISIKNILHELNHFYNLPNVMTDIHYNLVKYFDNDYLITTTSPFSYNNFNNDHLFRNKIKVLEHCADFPSMGSIWLDFFTKLLTNRRIAAKVCYVLLPQLSKTYERQEIMKVLQPICNVFDLKTSNLIMVLDTQFLINCSMTFGSQNFLETIVPKFLELVVVARDNLYQAVREIILWVARRYGPNLTAKYITSKLLCLLPTCYTNADQRIIVGSPDSLTYEVTGDLPFQNVSKCLVEIAIMFGSSFITVQYLPFCADVFEQAHGRTVILTAWESAMIASVVLLRKLVDCLTDKNLMDQLEDVVVGKILFNAVKLITSTSLNFSTKDGRKLLAYKTMSSLHSIADRLGAENVERYMAFAIQRLFSTFSVLYELDDNGGLKELEARHTELSSIFTPNFALLLVHLFSFTCGRQYTFSIIQNKELINKLEASAQLTPVLPQLDPRLRYGGSMPKSITSSPSSSNSLSRSLPSGNRISTFYVPESSHTPPTSSLEENFAPDSVTDCQRVNDDNQTHLQGTWVDHFRGILTAFSPFVAFDQIQLSSFIGHSSAIKKTYVMENENSFISASADKTIKLWSLKNFSEVCTAQMTYERHSKAVVDVLMLESEGKIVSTDGALHIWDPFCDKTLRRPTWQDSGIDVNVNGIAQQNSSTVLVSSQTSPFVLTYDTRVLDWANRFAVVPPSEVTHGVRIISISPNRNYLAVGLATGYLSMLDLRAGRVIGYVNVSDSEIVQLEWLSDDLVVAVNADHTSMMYELTNKMRQFGHLKEPITGVYTINDREYLTLHPMNRLRFHVDGDYRTEVKIHSEIIGGGSISTLSYMKLNQMFLVGSSSGSFRLVC</sequence>
<dbReference type="Gene3D" id="1.10.1540.10">
    <property type="entry name" value="BEACH domain"/>
    <property type="match status" value="1"/>
</dbReference>
<dbReference type="SUPFAM" id="SSF81837">
    <property type="entry name" value="BEACH domain"/>
    <property type="match status" value="1"/>
</dbReference>
<feature type="region of interest" description="Disordered" evidence="2">
    <location>
        <begin position="1030"/>
        <end position="1050"/>
    </location>
</feature>
<evidence type="ECO:0000313" key="5">
    <source>
        <dbReference type="WBParaSite" id="Pan_g12916.t1"/>
    </source>
</evidence>
<dbReference type="WBParaSite" id="Pan_g12916.t1">
    <property type="protein sequence ID" value="Pan_g12916.t1"/>
    <property type="gene ID" value="Pan_g12916"/>
</dbReference>
<reference evidence="5" key="2">
    <citation type="submission" date="2020-10" db="UniProtKB">
        <authorList>
            <consortium name="WormBaseParasite"/>
        </authorList>
    </citation>
    <scope>IDENTIFICATION</scope>
</reference>
<proteinExistence type="predicted"/>
<protein>
    <submittedName>
        <fullName evidence="5">BEACH domain-containing protein</fullName>
    </submittedName>
</protein>
<dbReference type="PROSITE" id="PS50082">
    <property type="entry name" value="WD_REPEATS_2"/>
    <property type="match status" value="1"/>
</dbReference>
<dbReference type="SMART" id="SM00320">
    <property type="entry name" value="WD40"/>
    <property type="match status" value="4"/>
</dbReference>
<evidence type="ECO:0000313" key="4">
    <source>
        <dbReference type="Proteomes" id="UP000492821"/>
    </source>
</evidence>
<dbReference type="PANTHER" id="PTHR46866:SF1">
    <property type="entry name" value="GH12955P"/>
    <property type="match status" value="1"/>
</dbReference>
<feature type="repeat" description="WD" evidence="1">
    <location>
        <begin position="1125"/>
        <end position="1166"/>
    </location>
</feature>
<keyword evidence="1" id="KW-0853">WD repeat</keyword>
<accession>A0A7E4UU69</accession>
<feature type="compositionally biased region" description="Low complexity" evidence="2">
    <location>
        <begin position="1031"/>
        <end position="1050"/>
    </location>
</feature>
<reference evidence="4" key="1">
    <citation type="journal article" date="2013" name="Genetics">
        <title>The draft genome and transcriptome of Panagrellus redivivus are shaped by the harsh demands of a free-living lifestyle.</title>
        <authorList>
            <person name="Srinivasan J."/>
            <person name="Dillman A.R."/>
            <person name="Macchietto M.G."/>
            <person name="Heikkinen L."/>
            <person name="Lakso M."/>
            <person name="Fracchia K.M."/>
            <person name="Antoshechkin I."/>
            <person name="Mortazavi A."/>
            <person name="Wong G."/>
            <person name="Sternberg P.W."/>
        </authorList>
    </citation>
    <scope>NUCLEOTIDE SEQUENCE [LARGE SCALE GENOMIC DNA]</scope>
    <source>
        <strain evidence="4">MT8872</strain>
    </source>
</reference>
<dbReference type="Gene3D" id="2.130.10.10">
    <property type="entry name" value="YVTN repeat-like/Quinoprotein amine dehydrogenase"/>
    <property type="match status" value="2"/>
</dbReference>
<dbReference type="Pfam" id="PF02138">
    <property type="entry name" value="Beach"/>
    <property type="match status" value="1"/>
</dbReference>
<name>A0A7E4UU69_PANRE</name>
<dbReference type="InterPro" id="IPR015943">
    <property type="entry name" value="WD40/YVTN_repeat-like_dom_sf"/>
</dbReference>
<evidence type="ECO:0000256" key="1">
    <source>
        <dbReference type="PROSITE-ProRule" id="PRU00221"/>
    </source>
</evidence>
<dbReference type="Proteomes" id="UP000492821">
    <property type="component" value="Unassembled WGS sequence"/>
</dbReference>
<evidence type="ECO:0000256" key="2">
    <source>
        <dbReference type="SAM" id="MobiDB-lite"/>
    </source>
</evidence>
<dbReference type="InterPro" id="IPR036322">
    <property type="entry name" value="WD40_repeat_dom_sf"/>
</dbReference>
<dbReference type="Pfam" id="PF00400">
    <property type="entry name" value="WD40"/>
    <property type="match status" value="1"/>
</dbReference>
<dbReference type="InterPro" id="IPR000409">
    <property type="entry name" value="BEACH_dom"/>
</dbReference>
<dbReference type="PROSITE" id="PS50197">
    <property type="entry name" value="BEACH"/>
    <property type="match status" value="1"/>
</dbReference>